<protein>
    <submittedName>
        <fullName evidence="7">Major facilitator superfamily (MFS) profile domain-containing protein</fullName>
    </submittedName>
</protein>
<name>A0A914CXG4_9BILA</name>
<dbReference type="InterPro" id="IPR045263">
    <property type="entry name" value="GLUT"/>
</dbReference>
<dbReference type="WBParaSite" id="ACRNAN_scaffold1592.g29038.t1">
    <property type="protein sequence ID" value="ACRNAN_scaffold1592.g29038.t1"/>
    <property type="gene ID" value="ACRNAN_scaffold1592.g29038"/>
</dbReference>
<evidence type="ECO:0000256" key="1">
    <source>
        <dbReference type="ARBA" id="ARBA00004370"/>
    </source>
</evidence>
<feature type="transmembrane region" description="Helical" evidence="5">
    <location>
        <begin position="134"/>
        <end position="155"/>
    </location>
</feature>
<evidence type="ECO:0000313" key="7">
    <source>
        <dbReference type="WBParaSite" id="ACRNAN_scaffold1592.g29038.t1"/>
    </source>
</evidence>
<evidence type="ECO:0000256" key="2">
    <source>
        <dbReference type="ARBA" id="ARBA00022692"/>
    </source>
</evidence>
<feature type="transmembrane region" description="Helical" evidence="5">
    <location>
        <begin position="101"/>
        <end position="122"/>
    </location>
</feature>
<dbReference type="InterPro" id="IPR005828">
    <property type="entry name" value="MFS_sugar_transport-like"/>
</dbReference>
<keyword evidence="6" id="KW-1185">Reference proteome</keyword>
<feature type="transmembrane region" description="Helical" evidence="5">
    <location>
        <begin position="66"/>
        <end position="89"/>
    </location>
</feature>
<feature type="transmembrane region" description="Helical" evidence="5">
    <location>
        <begin position="314"/>
        <end position="335"/>
    </location>
</feature>
<dbReference type="SUPFAM" id="SSF103473">
    <property type="entry name" value="MFS general substrate transporter"/>
    <property type="match status" value="1"/>
</dbReference>
<evidence type="ECO:0000256" key="4">
    <source>
        <dbReference type="ARBA" id="ARBA00023136"/>
    </source>
</evidence>
<dbReference type="Pfam" id="PF00083">
    <property type="entry name" value="Sugar_tr"/>
    <property type="match status" value="1"/>
</dbReference>
<feature type="transmembrane region" description="Helical" evidence="5">
    <location>
        <begin position="341"/>
        <end position="363"/>
    </location>
</feature>
<dbReference type="PANTHER" id="PTHR23503">
    <property type="entry name" value="SOLUTE CARRIER FAMILY 2"/>
    <property type="match status" value="1"/>
</dbReference>
<proteinExistence type="predicted"/>
<dbReference type="GO" id="GO:0015149">
    <property type="term" value="F:hexose transmembrane transporter activity"/>
    <property type="evidence" value="ECO:0007669"/>
    <property type="project" value="TreeGrafter"/>
</dbReference>
<keyword evidence="4 5" id="KW-0472">Membrane</keyword>
<dbReference type="AlphaFoldDB" id="A0A914CXG4"/>
<feature type="transmembrane region" description="Helical" evidence="5">
    <location>
        <begin position="12"/>
        <end position="33"/>
    </location>
</feature>
<dbReference type="Gene3D" id="1.20.1250.20">
    <property type="entry name" value="MFS general substrate transporter like domains"/>
    <property type="match status" value="2"/>
</dbReference>
<dbReference type="InterPro" id="IPR036259">
    <property type="entry name" value="MFS_trans_sf"/>
</dbReference>
<feature type="transmembrane region" description="Helical" evidence="5">
    <location>
        <begin position="221"/>
        <end position="242"/>
    </location>
</feature>
<comment type="subcellular location">
    <subcellularLocation>
        <location evidence="1">Membrane</location>
    </subcellularLocation>
</comment>
<sequence length="413" mass="46180">MEFLKNIYTNVQNWRLFITALAIALTGSFHFGYQILLTDPSEATFIAFMNSSMEALHPSDATIKTLWGFIIALFFIGSIVGSFFIRLTVELVGSRPASSRGFTNMMSGTILQLGTVFGSIIAMPEVFGSSNRWWLIYAFEMLPIFISIVWMVFVYSSPIQYLHKDDHEDAKKSIIFYYGKSAAVNSLDEILLELNQQKSKAQQNKVNFLAIFKSRENLRGCLVGCIVATTVGFSGVTIIGVYCVEILTTSGLTPLQSSIATTLIMIISVTSVFGWLLFVCGILQIVFFVVGVLPISFFVTVEMVQPEFRSSAQMIATLVQMITRSIGMVVYVPLAGLLANWISYLILFFIPLFLAEIVFYFMLPETKGKDFDGVQKEISRLPLIKSLFKRAVKRKSTSFDDNAIDSKSNDNKT</sequence>
<dbReference type="Proteomes" id="UP000887540">
    <property type="component" value="Unplaced"/>
</dbReference>
<evidence type="ECO:0000256" key="3">
    <source>
        <dbReference type="ARBA" id="ARBA00022989"/>
    </source>
</evidence>
<reference evidence="7" key="1">
    <citation type="submission" date="2022-11" db="UniProtKB">
        <authorList>
            <consortium name="WormBaseParasite"/>
        </authorList>
    </citation>
    <scope>IDENTIFICATION</scope>
</reference>
<dbReference type="GO" id="GO:0016020">
    <property type="term" value="C:membrane"/>
    <property type="evidence" value="ECO:0007669"/>
    <property type="project" value="UniProtKB-SubCell"/>
</dbReference>
<accession>A0A914CXG4</accession>
<evidence type="ECO:0000313" key="6">
    <source>
        <dbReference type="Proteomes" id="UP000887540"/>
    </source>
</evidence>
<evidence type="ECO:0000256" key="5">
    <source>
        <dbReference type="SAM" id="Phobius"/>
    </source>
</evidence>
<organism evidence="6 7">
    <name type="scientific">Acrobeloides nanus</name>
    <dbReference type="NCBI Taxonomy" id="290746"/>
    <lineage>
        <taxon>Eukaryota</taxon>
        <taxon>Metazoa</taxon>
        <taxon>Ecdysozoa</taxon>
        <taxon>Nematoda</taxon>
        <taxon>Chromadorea</taxon>
        <taxon>Rhabditida</taxon>
        <taxon>Tylenchina</taxon>
        <taxon>Cephalobomorpha</taxon>
        <taxon>Cephaloboidea</taxon>
        <taxon>Cephalobidae</taxon>
        <taxon>Acrobeloides</taxon>
    </lineage>
</organism>
<dbReference type="PANTHER" id="PTHR23503:SF96">
    <property type="entry name" value="MAJOR FACILITATOR SUPERFAMILY (MFS) PROFILE DOMAIN-CONTAINING PROTEIN"/>
    <property type="match status" value="1"/>
</dbReference>
<keyword evidence="3 5" id="KW-1133">Transmembrane helix</keyword>
<keyword evidence="2 5" id="KW-0812">Transmembrane</keyword>
<feature type="transmembrane region" description="Helical" evidence="5">
    <location>
        <begin position="262"/>
        <end position="293"/>
    </location>
</feature>